<dbReference type="InterPro" id="IPR006016">
    <property type="entry name" value="UspA"/>
</dbReference>
<dbReference type="PANTHER" id="PTHR31964">
    <property type="entry name" value="ADENINE NUCLEOTIDE ALPHA HYDROLASES-LIKE SUPERFAMILY PROTEIN"/>
    <property type="match status" value="1"/>
</dbReference>
<dbReference type="PRINTS" id="PR01438">
    <property type="entry name" value="UNVRSLSTRESS"/>
</dbReference>
<reference evidence="2 3" key="1">
    <citation type="journal article" date="2013" name="Curr. Biol.">
        <title>Shared signatures of parasitism and phylogenomics unite Cryptomycota and microsporidia.</title>
        <authorList>
            <person name="James T.Y."/>
            <person name="Pelin A."/>
            <person name="Bonen L."/>
            <person name="Ahrendt S."/>
            <person name="Sain D."/>
            <person name="Corradi N."/>
            <person name="Stajich J.E."/>
        </authorList>
    </citation>
    <scope>NUCLEOTIDE SEQUENCE [LARGE SCALE GENOMIC DNA]</scope>
    <source>
        <strain evidence="2 3">CSF55</strain>
    </source>
</reference>
<keyword evidence="3" id="KW-1185">Reference proteome</keyword>
<dbReference type="AlphaFoldDB" id="A0A075AYS1"/>
<proteinExistence type="predicted"/>
<organism evidence="2 3">
    <name type="scientific">Rozella allomycis (strain CSF55)</name>
    <dbReference type="NCBI Taxonomy" id="988480"/>
    <lineage>
        <taxon>Eukaryota</taxon>
        <taxon>Fungi</taxon>
        <taxon>Fungi incertae sedis</taxon>
        <taxon>Cryptomycota</taxon>
        <taxon>Cryptomycota incertae sedis</taxon>
        <taxon>Rozella</taxon>
    </lineage>
</organism>
<dbReference type="CDD" id="cd23659">
    <property type="entry name" value="USP_At3g01520-like"/>
    <property type="match status" value="1"/>
</dbReference>
<dbReference type="InterPro" id="IPR006015">
    <property type="entry name" value="Universal_stress_UspA"/>
</dbReference>
<evidence type="ECO:0000259" key="1">
    <source>
        <dbReference type="Pfam" id="PF00582"/>
    </source>
</evidence>
<sequence length="276" mass="30471">MEQVHSKLDEFVSKQSGLKHSLGLTSSSIRSEVSSESLAKRGEEISWGEEVHMSGFKYGTVVDVLSSAENVESENISPTNVPYKPEEFIPRVPVQVERPWESGEMAEVQTNIPSQIKTPKHLKPQNARSLIMAIDNDESSLKALQWCIKNNFIHSYDNLLLVHSIESGETKINQESLVDFKACAGGDVQSFFKSFNSVCEQLKVNGIFDNAKLLISNNSIGEVLVESCRKFGAELLIVGSKPAGSFIRALAPNVNDYVVRHATCSVLIVKTHHGIQ</sequence>
<evidence type="ECO:0000313" key="2">
    <source>
        <dbReference type="EMBL" id="EPZ35460.1"/>
    </source>
</evidence>
<evidence type="ECO:0000313" key="3">
    <source>
        <dbReference type="Proteomes" id="UP000030755"/>
    </source>
</evidence>
<dbReference type="Gene3D" id="3.40.50.620">
    <property type="entry name" value="HUPs"/>
    <property type="match status" value="1"/>
</dbReference>
<dbReference type="Proteomes" id="UP000030755">
    <property type="component" value="Unassembled WGS sequence"/>
</dbReference>
<name>A0A075AYS1_ROZAC</name>
<feature type="domain" description="UspA" evidence="1">
    <location>
        <begin position="129"/>
        <end position="270"/>
    </location>
</feature>
<protein>
    <recommendedName>
        <fullName evidence="1">UspA domain-containing protein</fullName>
    </recommendedName>
</protein>
<dbReference type="Pfam" id="PF00582">
    <property type="entry name" value="Usp"/>
    <property type="match status" value="1"/>
</dbReference>
<dbReference type="HOGENOM" id="CLU_1008853_0_0_1"/>
<dbReference type="PANTHER" id="PTHR31964:SF113">
    <property type="entry name" value="USPA DOMAIN-CONTAINING PROTEIN"/>
    <property type="match status" value="1"/>
</dbReference>
<dbReference type="InterPro" id="IPR014729">
    <property type="entry name" value="Rossmann-like_a/b/a_fold"/>
</dbReference>
<dbReference type="SUPFAM" id="SSF52402">
    <property type="entry name" value="Adenine nucleotide alpha hydrolases-like"/>
    <property type="match status" value="1"/>
</dbReference>
<accession>A0A075AYS1</accession>
<dbReference type="OrthoDB" id="843225at2759"/>
<gene>
    <name evidence="2" type="ORF">O9G_004665</name>
</gene>
<dbReference type="EMBL" id="KE560831">
    <property type="protein sequence ID" value="EPZ35460.1"/>
    <property type="molecule type" value="Genomic_DNA"/>
</dbReference>